<evidence type="ECO:0000313" key="3">
    <source>
        <dbReference type="Proteomes" id="UP000298438"/>
    </source>
</evidence>
<proteinExistence type="predicted"/>
<dbReference type="Proteomes" id="UP000298438">
    <property type="component" value="Unassembled WGS sequence"/>
</dbReference>
<dbReference type="Pfam" id="PF14063">
    <property type="entry name" value="DUF4254"/>
    <property type="match status" value="1"/>
</dbReference>
<comment type="caution">
    <text evidence="2">The sequence shown here is derived from an EMBL/GenBank/DDBJ whole genome shotgun (WGS) entry which is preliminary data.</text>
</comment>
<dbReference type="AlphaFoldDB" id="A0A4Y9S837"/>
<organism evidence="2 3">
    <name type="scientific">Zemynaea arenosa</name>
    <dbReference type="NCBI Taxonomy" id="2561931"/>
    <lineage>
        <taxon>Bacteria</taxon>
        <taxon>Pseudomonadati</taxon>
        <taxon>Pseudomonadota</taxon>
        <taxon>Betaproteobacteria</taxon>
        <taxon>Burkholderiales</taxon>
        <taxon>Oxalobacteraceae</taxon>
        <taxon>Telluria group</taxon>
        <taxon>Zemynaea</taxon>
    </lineage>
</organism>
<dbReference type="RefSeq" id="WP_135207859.1">
    <property type="nucleotide sequence ID" value="NZ_SPVF01000177.1"/>
</dbReference>
<keyword evidence="1" id="KW-0175">Coiled coil</keyword>
<dbReference type="OrthoDB" id="9805817at2"/>
<evidence type="ECO:0000256" key="1">
    <source>
        <dbReference type="SAM" id="Coils"/>
    </source>
</evidence>
<sequence>MLADLTAASVIRLHDRVLDPPPSGAPPAPADTAWHAIATNHRCNCLLWDEEDRARRRDVPPATIAQSKRLIDQYNQQRNDAVEAMDEAVLARLVRVQPQPGARLSSETAGAMIDRLSILALKIFHMRAQSLRTDASRAHVEACRFKLTRLLTQRADLAFCLDQLLAEAADGRAYFKVYRQFKMYNDPALTPYLYGPPDRAAGAAP</sequence>
<evidence type="ECO:0000313" key="2">
    <source>
        <dbReference type="EMBL" id="TFW17723.1"/>
    </source>
</evidence>
<reference evidence="2 3" key="1">
    <citation type="submission" date="2019-03" db="EMBL/GenBank/DDBJ databases">
        <title>Draft Genome Sequence of Massilia arenosa sp. nov., a Novel Massilia Species Isolated from a Sandy-loam Maize Soil.</title>
        <authorList>
            <person name="Raths R."/>
            <person name="Peta V."/>
            <person name="Bucking H."/>
        </authorList>
    </citation>
    <scope>NUCLEOTIDE SEQUENCE [LARGE SCALE GENOMIC DNA]</scope>
    <source>
        <strain evidence="2 3">MC02</strain>
    </source>
</reference>
<accession>A0A4Y9S837</accession>
<protein>
    <submittedName>
        <fullName evidence="2">DUF4254 domain-containing protein</fullName>
    </submittedName>
</protein>
<name>A0A4Y9S837_9BURK</name>
<dbReference type="EMBL" id="SPVF01000177">
    <property type="protein sequence ID" value="TFW17723.1"/>
    <property type="molecule type" value="Genomic_DNA"/>
</dbReference>
<keyword evidence="3" id="KW-1185">Reference proteome</keyword>
<dbReference type="InterPro" id="IPR025350">
    <property type="entry name" value="DUF4254"/>
</dbReference>
<feature type="coiled-coil region" evidence="1">
    <location>
        <begin position="64"/>
        <end position="91"/>
    </location>
</feature>
<gene>
    <name evidence="2" type="ORF">E4L96_14070</name>
</gene>